<dbReference type="AlphaFoldDB" id="A0A084WH60"/>
<evidence type="ECO:0000313" key="1">
    <source>
        <dbReference type="EMBL" id="KFB49554.1"/>
    </source>
</evidence>
<dbReference type="EMBL" id="ATLV01023791">
    <property type="status" value="NOT_ANNOTATED_CDS"/>
    <property type="molecule type" value="Genomic_DNA"/>
</dbReference>
<sequence>MHRIFPARHKITEAICAYAESSVSSRFRLHSDVRGDVQPQTRQHDIHGLTVHDRIPAQKLLRFQGKKPQKYRVHIFLYQEGVLHPTLGTTFH</sequence>
<keyword evidence="3" id="KW-1185">Reference proteome</keyword>
<dbReference type="Proteomes" id="UP000030765">
    <property type="component" value="Unassembled WGS sequence"/>
</dbReference>
<protein>
    <submittedName>
        <fullName evidence="1 2">Nucleoid occlusion protein</fullName>
    </submittedName>
</protein>
<dbReference type="VEuPathDB" id="VectorBase:ASIC017561"/>
<proteinExistence type="predicted"/>
<evidence type="ECO:0000313" key="2">
    <source>
        <dbReference type="EnsemblMetazoa" id="ASIC017561-PA"/>
    </source>
</evidence>
<gene>
    <name evidence="1" type="ORF">ZHAS_00017561</name>
</gene>
<evidence type="ECO:0000313" key="3">
    <source>
        <dbReference type="Proteomes" id="UP000030765"/>
    </source>
</evidence>
<dbReference type="EMBL" id="KE525346">
    <property type="protein sequence ID" value="KFB49554.1"/>
    <property type="molecule type" value="Genomic_DNA"/>
</dbReference>
<dbReference type="EnsemblMetazoa" id="ASIC017561-RA">
    <property type="protein sequence ID" value="ASIC017561-PA"/>
    <property type="gene ID" value="ASIC017561"/>
</dbReference>
<organism evidence="1">
    <name type="scientific">Anopheles sinensis</name>
    <name type="common">Mosquito</name>
    <dbReference type="NCBI Taxonomy" id="74873"/>
    <lineage>
        <taxon>Eukaryota</taxon>
        <taxon>Metazoa</taxon>
        <taxon>Ecdysozoa</taxon>
        <taxon>Arthropoda</taxon>
        <taxon>Hexapoda</taxon>
        <taxon>Insecta</taxon>
        <taxon>Pterygota</taxon>
        <taxon>Neoptera</taxon>
        <taxon>Endopterygota</taxon>
        <taxon>Diptera</taxon>
        <taxon>Nematocera</taxon>
        <taxon>Culicoidea</taxon>
        <taxon>Culicidae</taxon>
        <taxon>Anophelinae</taxon>
        <taxon>Anopheles</taxon>
    </lineage>
</organism>
<accession>A0A084WH60</accession>
<reference evidence="1 3" key="1">
    <citation type="journal article" date="2014" name="BMC Genomics">
        <title>Genome sequence of Anopheles sinensis provides insight into genetics basis of mosquito competence for malaria parasites.</title>
        <authorList>
            <person name="Zhou D."/>
            <person name="Zhang D."/>
            <person name="Ding G."/>
            <person name="Shi L."/>
            <person name="Hou Q."/>
            <person name="Ye Y."/>
            <person name="Xu Y."/>
            <person name="Zhou H."/>
            <person name="Xiong C."/>
            <person name="Li S."/>
            <person name="Yu J."/>
            <person name="Hong S."/>
            <person name="Yu X."/>
            <person name="Zou P."/>
            <person name="Chen C."/>
            <person name="Chang X."/>
            <person name="Wang W."/>
            <person name="Lv Y."/>
            <person name="Sun Y."/>
            <person name="Ma L."/>
            <person name="Shen B."/>
            <person name="Zhu C."/>
        </authorList>
    </citation>
    <scope>NUCLEOTIDE SEQUENCE [LARGE SCALE GENOMIC DNA]</scope>
</reference>
<reference evidence="2" key="2">
    <citation type="submission" date="2020-05" db="UniProtKB">
        <authorList>
            <consortium name="EnsemblMetazoa"/>
        </authorList>
    </citation>
    <scope>IDENTIFICATION</scope>
</reference>
<name>A0A084WH60_ANOSI</name>